<reference evidence="2" key="1">
    <citation type="journal article" date="2020" name="Stud. Mycol.">
        <title>101 Dothideomycetes genomes: a test case for predicting lifestyles and emergence of pathogens.</title>
        <authorList>
            <person name="Haridas S."/>
            <person name="Albert R."/>
            <person name="Binder M."/>
            <person name="Bloem J."/>
            <person name="Labutti K."/>
            <person name="Salamov A."/>
            <person name="Andreopoulos B."/>
            <person name="Baker S."/>
            <person name="Barry K."/>
            <person name="Bills G."/>
            <person name="Bluhm B."/>
            <person name="Cannon C."/>
            <person name="Castanera R."/>
            <person name="Culley D."/>
            <person name="Daum C."/>
            <person name="Ezra D."/>
            <person name="Gonzalez J."/>
            <person name="Henrissat B."/>
            <person name="Kuo A."/>
            <person name="Liang C."/>
            <person name="Lipzen A."/>
            <person name="Lutzoni F."/>
            <person name="Magnuson J."/>
            <person name="Mondo S."/>
            <person name="Nolan M."/>
            <person name="Ohm R."/>
            <person name="Pangilinan J."/>
            <person name="Park H.-J."/>
            <person name="Ramirez L."/>
            <person name="Alfaro M."/>
            <person name="Sun H."/>
            <person name="Tritt A."/>
            <person name="Yoshinaga Y."/>
            <person name="Zwiers L.-H."/>
            <person name="Turgeon B."/>
            <person name="Goodwin S."/>
            <person name="Spatafora J."/>
            <person name="Crous P."/>
            <person name="Grigoriev I."/>
        </authorList>
    </citation>
    <scope>NUCLEOTIDE SEQUENCE</scope>
    <source>
        <strain evidence="2">CBS 480.64</strain>
    </source>
</reference>
<evidence type="ECO:0000313" key="2">
    <source>
        <dbReference type="EMBL" id="KAF2860612.1"/>
    </source>
</evidence>
<accession>A0A6A7BZX4</accession>
<dbReference type="Proteomes" id="UP000799421">
    <property type="component" value="Unassembled WGS sequence"/>
</dbReference>
<name>A0A6A7BZX4_9PEZI</name>
<evidence type="ECO:0000313" key="3">
    <source>
        <dbReference type="Proteomes" id="UP000799421"/>
    </source>
</evidence>
<organism evidence="2 3">
    <name type="scientific">Piedraia hortae CBS 480.64</name>
    <dbReference type="NCBI Taxonomy" id="1314780"/>
    <lineage>
        <taxon>Eukaryota</taxon>
        <taxon>Fungi</taxon>
        <taxon>Dikarya</taxon>
        <taxon>Ascomycota</taxon>
        <taxon>Pezizomycotina</taxon>
        <taxon>Dothideomycetes</taxon>
        <taxon>Dothideomycetidae</taxon>
        <taxon>Capnodiales</taxon>
        <taxon>Piedraiaceae</taxon>
        <taxon>Piedraia</taxon>
    </lineage>
</organism>
<feature type="region of interest" description="Disordered" evidence="1">
    <location>
        <begin position="1"/>
        <end position="28"/>
    </location>
</feature>
<protein>
    <submittedName>
        <fullName evidence="2">Uncharacterized protein</fullName>
    </submittedName>
</protein>
<sequence length="158" mass="17451">MPSSSSPFTGNDWRKSSTYKPIANNARGRYNGYDTFIQARAAGAYRSDATKGQVPSGPNRSEAKGHLVVRGDCFSLCSIFGPAKKAPATTKKVAAKPSFKPKETFVKESRAEKAARLLPPLSMDVRVQAGSCYGIMQLQLELEPDTYRWFYGKEMDEE</sequence>
<proteinExistence type="predicted"/>
<dbReference type="AlphaFoldDB" id="A0A6A7BZX4"/>
<evidence type="ECO:0000256" key="1">
    <source>
        <dbReference type="SAM" id="MobiDB-lite"/>
    </source>
</evidence>
<dbReference type="EMBL" id="MU005980">
    <property type="protein sequence ID" value="KAF2860612.1"/>
    <property type="molecule type" value="Genomic_DNA"/>
</dbReference>
<gene>
    <name evidence="2" type="ORF">K470DRAFT_270651</name>
</gene>
<keyword evidence="3" id="KW-1185">Reference proteome</keyword>